<keyword evidence="1" id="KW-0812">Transmembrane</keyword>
<dbReference type="InterPro" id="IPR020144">
    <property type="entry name" value="SpoVAB"/>
</dbReference>
<dbReference type="Proteomes" id="UP000190140">
    <property type="component" value="Unassembled WGS sequence"/>
</dbReference>
<gene>
    <name evidence="2" type="ORF">CLOTH_00060</name>
</gene>
<reference evidence="2 3" key="1">
    <citation type="submission" date="2017-03" db="EMBL/GenBank/DDBJ databases">
        <title>Genome sequence of Clostridium thermoalcaliphilum DSM 7309.</title>
        <authorList>
            <person name="Poehlein A."/>
            <person name="Daniel R."/>
        </authorList>
    </citation>
    <scope>NUCLEOTIDE SEQUENCE [LARGE SCALE GENOMIC DNA]</scope>
    <source>
        <strain evidence="2 3">DSM 7309</strain>
    </source>
</reference>
<dbReference type="AlphaFoldDB" id="A0A1V4IA17"/>
<dbReference type="EMBL" id="MZGW01000001">
    <property type="protein sequence ID" value="OPJ56724.1"/>
    <property type="molecule type" value="Genomic_DNA"/>
</dbReference>
<comment type="caution">
    <text evidence="2">The sequence shown here is derived from an EMBL/GenBank/DDBJ whole genome shotgun (WGS) entry which is preliminary data.</text>
</comment>
<dbReference type="STRING" id="29349.CLOTH_00060"/>
<protein>
    <recommendedName>
        <fullName evidence="4">Stage V sporulation protein AB</fullName>
    </recommendedName>
</protein>
<evidence type="ECO:0000313" key="3">
    <source>
        <dbReference type="Proteomes" id="UP000190140"/>
    </source>
</evidence>
<dbReference type="Pfam" id="PF13782">
    <property type="entry name" value="SpoVAB"/>
    <property type="match status" value="1"/>
</dbReference>
<feature type="transmembrane region" description="Helical" evidence="1">
    <location>
        <begin position="115"/>
        <end position="135"/>
    </location>
</feature>
<name>A0A1V4IA17_9FIRM</name>
<proteinExistence type="predicted"/>
<feature type="transmembrane region" description="Helical" evidence="1">
    <location>
        <begin position="70"/>
        <end position="94"/>
    </location>
</feature>
<keyword evidence="3" id="KW-1185">Reference proteome</keyword>
<evidence type="ECO:0008006" key="4">
    <source>
        <dbReference type="Google" id="ProtNLM"/>
    </source>
</evidence>
<keyword evidence="1" id="KW-1133">Transmembrane helix</keyword>
<accession>A0A1V4IA17</accession>
<feature type="transmembrane region" description="Helical" evidence="1">
    <location>
        <begin position="6"/>
        <end position="31"/>
    </location>
</feature>
<evidence type="ECO:0000256" key="1">
    <source>
        <dbReference type="SAM" id="Phobius"/>
    </source>
</evidence>
<feature type="transmembrane region" description="Helical" evidence="1">
    <location>
        <begin position="43"/>
        <end position="64"/>
    </location>
</feature>
<dbReference type="RefSeq" id="WP_079410008.1">
    <property type="nucleotide sequence ID" value="NZ_MZGW01000001.1"/>
</dbReference>
<evidence type="ECO:0000313" key="2">
    <source>
        <dbReference type="EMBL" id="OPJ56724.1"/>
    </source>
</evidence>
<dbReference type="OrthoDB" id="9790504at2"/>
<keyword evidence="1" id="KW-0472">Membrane</keyword>
<organism evidence="2 3">
    <name type="scientific">Alkalithermobacter paradoxus</name>
    <dbReference type="NCBI Taxonomy" id="29349"/>
    <lineage>
        <taxon>Bacteria</taxon>
        <taxon>Bacillati</taxon>
        <taxon>Bacillota</taxon>
        <taxon>Clostridia</taxon>
        <taxon>Peptostreptococcales</taxon>
        <taxon>Tepidibacteraceae</taxon>
        <taxon>Alkalithermobacter</taxon>
    </lineage>
</organism>
<sequence>MRTGFLMLIGFSEGVVVGSGVVALLTLLDIIPRLCQITGTYHYISLYQIILISATFCGSMFSLMNYSLGLGVYFLIFSGLTYGIFVGMLASALAEAVDVIPIIERRLKIDGYIKYIILSLILGKSFGSILNWTILNMN</sequence>